<dbReference type="NCBIfam" id="TIGR00756">
    <property type="entry name" value="PPR"/>
    <property type="match status" value="2"/>
</dbReference>
<accession>A0A813HFN7</accession>
<dbReference type="EMBL" id="CAJNNV010031504">
    <property type="protein sequence ID" value="CAE8636493.1"/>
    <property type="molecule type" value="Genomic_DNA"/>
</dbReference>
<dbReference type="Gene3D" id="1.25.40.10">
    <property type="entry name" value="Tetratricopeptide repeat domain"/>
    <property type="match status" value="3"/>
</dbReference>
<proteinExistence type="predicted"/>
<keyword evidence="1" id="KW-0677">Repeat</keyword>
<name>A0A813HFN7_POLGL</name>
<feature type="repeat" description="PPR" evidence="2">
    <location>
        <begin position="82"/>
        <end position="116"/>
    </location>
</feature>
<feature type="repeat" description="PPR" evidence="2">
    <location>
        <begin position="243"/>
        <end position="277"/>
    </location>
</feature>
<dbReference type="PANTHER" id="PTHR47447:SF17">
    <property type="entry name" value="OS12G0638900 PROTEIN"/>
    <property type="match status" value="1"/>
</dbReference>
<dbReference type="InterPro" id="IPR002885">
    <property type="entry name" value="PPR_rpt"/>
</dbReference>
<dbReference type="OrthoDB" id="185373at2759"/>
<dbReference type="Pfam" id="PF01535">
    <property type="entry name" value="PPR"/>
    <property type="match status" value="2"/>
</dbReference>
<dbReference type="PROSITE" id="PS51375">
    <property type="entry name" value="PPR"/>
    <property type="match status" value="6"/>
</dbReference>
<reference evidence="3" key="1">
    <citation type="submission" date="2021-02" db="EMBL/GenBank/DDBJ databases">
        <authorList>
            <person name="Dougan E. K."/>
            <person name="Rhodes N."/>
            <person name="Thang M."/>
            <person name="Chan C."/>
        </authorList>
    </citation>
    <scope>NUCLEOTIDE SEQUENCE</scope>
</reference>
<sequence length="459" mass="50462">MARVASRAEEIALRKCNNLIQDFGRRKAWAEALAVLWQMRRDGPVPSLITANCAISACGHGHRWTEALNILGQLPDFGLRPDVFTFGSLISACEKARQWQVALALLKNLGDRGLEPDLVVFNATISALEKGAPWMQRQWSCALNLLESLCQAKSQPGGSTQSPPLTKSRTLPDVVSFNAAISACARAAQWQHGLGLLHSMRRHMLEPDAVSFSASISALDGARRWDGALALLCEMLEAGVRADVVAFSATISALSKSSQWLLALAVLSSMEQHRTRPNAVACAAAMAACDRGGRWESALAVLQQMQQQRLRMDVVAYTSAISACGKGSQWFEALRLFRLSCEHLAPANPANSPFLAFFEFVKQRWQLLHEQVIPLLTYHDEAGDECILNQKSIVDALNGTSQEKIWFSEYLSWEDRNMVRPWKPRNSSRSLFSELGTRASLKPDAASFNAVLGAATLDD</sequence>
<feature type="repeat" description="PPR" evidence="2">
    <location>
        <begin position="208"/>
        <end position="242"/>
    </location>
</feature>
<feature type="repeat" description="PPR" evidence="2">
    <location>
        <begin position="173"/>
        <end position="207"/>
    </location>
</feature>
<evidence type="ECO:0000256" key="1">
    <source>
        <dbReference type="ARBA" id="ARBA00022737"/>
    </source>
</evidence>
<dbReference type="AlphaFoldDB" id="A0A813HFN7"/>
<dbReference type="InterPro" id="IPR011990">
    <property type="entry name" value="TPR-like_helical_dom_sf"/>
</dbReference>
<organism evidence="3 4">
    <name type="scientific">Polarella glacialis</name>
    <name type="common">Dinoflagellate</name>
    <dbReference type="NCBI Taxonomy" id="89957"/>
    <lineage>
        <taxon>Eukaryota</taxon>
        <taxon>Sar</taxon>
        <taxon>Alveolata</taxon>
        <taxon>Dinophyceae</taxon>
        <taxon>Suessiales</taxon>
        <taxon>Suessiaceae</taxon>
        <taxon>Polarella</taxon>
    </lineage>
</organism>
<dbReference type="PANTHER" id="PTHR47447">
    <property type="entry name" value="OS03G0856100 PROTEIN"/>
    <property type="match status" value="1"/>
</dbReference>
<feature type="repeat" description="PPR" evidence="2">
    <location>
        <begin position="47"/>
        <end position="81"/>
    </location>
</feature>
<evidence type="ECO:0000313" key="3">
    <source>
        <dbReference type="EMBL" id="CAE8636493.1"/>
    </source>
</evidence>
<feature type="repeat" description="PPR" evidence="2">
    <location>
        <begin position="278"/>
        <end position="312"/>
    </location>
</feature>
<gene>
    <name evidence="3" type="ORF">PGLA1383_LOCUS51932</name>
</gene>
<comment type="caution">
    <text evidence="3">The sequence shown here is derived from an EMBL/GenBank/DDBJ whole genome shotgun (WGS) entry which is preliminary data.</text>
</comment>
<keyword evidence="4" id="KW-1185">Reference proteome</keyword>
<evidence type="ECO:0000313" key="4">
    <source>
        <dbReference type="Proteomes" id="UP000654075"/>
    </source>
</evidence>
<evidence type="ECO:0000256" key="2">
    <source>
        <dbReference type="PROSITE-ProRule" id="PRU00708"/>
    </source>
</evidence>
<dbReference type="Proteomes" id="UP000654075">
    <property type="component" value="Unassembled WGS sequence"/>
</dbReference>
<protein>
    <recommendedName>
        <fullName evidence="5">Pentatricopeptide repeat-containing protein, chloroplastic</fullName>
    </recommendedName>
</protein>
<evidence type="ECO:0008006" key="5">
    <source>
        <dbReference type="Google" id="ProtNLM"/>
    </source>
</evidence>
<dbReference type="Pfam" id="PF13812">
    <property type="entry name" value="PPR_3"/>
    <property type="match status" value="2"/>
</dbReference>